<protein>
    <submittedName>
        <fullName evidence="1">Uncharacterized protein</fullName>
    </submittedName>
</protein>
<dbReference type="KEGG" id="vg:80020283"/>
<keyword evidence="2" id="KW-1185">Reference proteome</keyword>
<organism evidence="1 2">
    <name type="scientific">Streptomyces phage Success</name>
    <dbReference type="NCBI Taxonomy" id="2999013"/>
    <lineage>
        <taxon>Viruses</taxon>
        <taxon>Duplodnaviria</taxon>
        <taxon>Heunggongvirae</taxon>
        <taxon>Uroviricota</taxon>
        <taxon>Caudoviricetes</taxon>
        <taxon>Successvirus</taxon>
        <taxon>Successvirus success</taxon>
    </lineage>
</organism>
<accession>A0A9E8S1R2</accession>
<sequence length="219" mass="24161">MKVCEFDMCLGTRVPASWVMREAVAPNDNPDDCVVLDFNACANCADSLAENPWVNVRKLREIEQDNTGKRAEMVARIGESGITHGIRGEFRYDRMSENRTLCGRGGITGTEHLMSGKPLEITCNACQAAAPRWIVYLHVDVPGRDAFTVTAVENLRDARAALEAWSRAMGEDNVSASLYPYSAEAWADAVDFRSVGCPFDYPSRVITRGMRGGFRMVSA</sequence>
<dbReference type="EMBL" id="OP751148">
    <property type="protein sequence ID" value="WAB08870.1"/>
    <property type="molecule type" value="Genomic_DNA"/>
</dbReference>
<evidence type="ECO:0000313" key="1">
    <source>
        <dbReference type="EMBL" id="WAB08870.1"/>
    </source>
</evidence>
<reference evidence="1" key="1">
    <citation type="submission" date="2022-10" db="EMBL/GenBank/DDBJ databases">
        <authorList>
            <person name="Roth M.A."/>
            <person name="Wohlstadter N.E."/>
            <person name="Arguedas X."/>
            <person name="Leighton H.R."/>
            <person name="Msuya J.A."/>
            <person name="Pravda N."/>
            <person name="Shaffer C.D."/>
            <person name="Weston-Hafer K.A."/>
            <person name="Russell D.A."/>
            <person name="Jacobs-Sera D."/>
            <person name="Hatfull G.F."/>
        </authorList>
    </citation>
    <scope>NUCLEOTIDE SEQUENCE</scope>
</reference>
<gene>
    <name evidence="1" type="primary">91</name>
    <name evidence="1" type="ORF">SEA_SUCCESS_91</name>
</gene>
<dbReference type="GeneID" id="80020283"/>
<dbReference type="Proteomes" id="UP001163413">
    <property type="component" value="Segment"/>
</dbReference>
<proteinExistence type="predicted"/>
<evidence type="ECO:0000313" key="2">
    <source>
        <dbReference type="Proteomes" id="UP001163413"/>
    </source>
</evidence>
<name>A0A9E8S1R2_9CAUD</name>
<dbReference type="RefSeq" id="YP_010755615.1">
    <property type="nucleotide sequence ID" value="NC_073472.1"/>
</dbReference>